<sequence length="151" mass="16361">MIPPVPPRTTSGHLLWRGRVAARAANLADIRRAVAGALEGLPAGPDWRHDLVLAVDEACQNIVRHAYGGKETGDIVIEMAWKDDTVIVTLVDFADPVDPHCLVIRDPAEVRPGGLGLHLIREVTDRAEFLSPPAGAGNLLRLIKRFDREGG</sequence>
<dbReference type="OrthoDB" id="9792240at2"/>
<name>A0A1G8CIU0_9PROT</name>
<dbReference type="SUPFAM" id="SSF55874">
    <property type="entry name" value="ATPase domain of HSP90 chaperone/DNA topoisomerase II/histidine kinase"/>
    <property type="match status" value="1"/>
</dbReference>
<dbReference type="InterPro" id="IPR050267">
    <property type="entry name" value="Anti-sigma-factor_SerPK"/>
</dbReference>
<keyword evidence="4" id="KW-1185">Reference proteome</keyword>
<organism evidence="3 4">
    <name type="scientific">Roseospirillum parvum</name>
    <dbReference type="NCBI Taxonomy" id="83401"/>
    <lineage>
        <taxon>Bacteria</taxon>
        <taxon>Pseudomonadati</taxon>
        <taxon>Pseudomonadota</taxon>
        <taxon>Alphaproteobacteria</taxon>
        <taxon>Rhodospirillales</taxon>
        <taxon>Rhodospirillaceae</taxon>
        <taxon>Roseospirillum</taxon>
    </lineage>
</organism>
<evidence type="ECO:0000259" key="2">
    <source>
        <dbReference type="Pfam" id="PF13581"/>
    </source>
</evidence>
<evidence type="ECO:0000256" key="1">
    <source>
        <dbReference type="ARBA" id="ARBA00022527"/>
    </source>
</evidence>
<dbReference type="RefSeq" id="WP_092619816.1">
    <property type="nucleotide sequence ID" value="NZ_FNCV01000007.1"/>
</dbReference>
<gene>
    <name evidence="3" type="ORF">SAMN05421742_10716</name>
</gene>
<keyword evidence="3" id="KW-0418">Kinase</keyword>
<dbReference type="AlphaFoldDB" id="A0A1G8CIU0"/>
<proteinExistence type="predicted"/>
<dbReference type="Proteomes" id="UP000217076">
    <property type="component" value="Unassembled WGS sequence"/>
</dbReference>
<dbReference type="Pfam" id="PF13581">
    <property type="entry name" value="HATPase_c_2"/>
    <property type="match status" value="1"/>
</dbReference>
<dbReference type="CDD" id="cd16936">
    <property type="entry name" value="HATPase_RsbW-like"/>
    <property type="match status" value="1"/>
</dbReference>
<keyword evidence="1" id="KW-0723">Serine/threonine-protein kinase</keyword>
<dbReference type="InterPro" id="IPR003594">
    <property type="entry name" value="HATPase_dom"/>
</dbReference>
<evidence type="ECO:0000313" key="3">
    <source>
        <dbReference type="EMBL" id="SDH45401.1"/>
    </source>
</evidence>
<accession>A0A1G8CIU0</accession>
<keyword evidence="3" id="KW-0808">Transferase</keyword>
<dbReference type="EMBL" id="FNCV01000007">
    <property type="protein sequence ID" value="SDH45401.1"/>
    <property type="molecule type" value="Genomic_DNA"/>
</dbReference>
<dbReference type="InterPro" id="IPR036890">
    <property type="entry name" value="HATPase_C_sf"/>
</dbReference>
<dbReference type="STRING" id="83401.SAMN05421742_10716"/>
<dbReference type="Gene3D" id="3.30.565.10">
    <property type="entry name" value="Histidine kinase-like ATPase, C-terminal domain"/>
    <property type="match status" value="1"/>
</dbReference>
<reference evidence="4" key="1">
    <citation type="submission" date="2016-10" db="EMBL/GenBank/DDBJ databases">
        <authorList>
            <person name="Varghese N."/>
            <person name="Submissions S."/>
        </authorList>
    </citation>
    <scope>NUCLEOTIDE SEQUENCE [LARGE SCALE GENOMIC DNA]</scope>
    <source>
        <strain evidence="4">930I</strain>
    </source>
</reference>
<evidence type="ECO:0000313" key="4">
    <source>
        <dbReference type="Proteomes" id="UP000217076"/>
    </source>
</evidence>
<dbReference type="GO" id="GO:0004674">
    <property type="term" value="F:protein serine/threonine kinase activity"/>
    <property type="evidence" value="ECO:0007669"/>
    <property type="project" value="UniProtKB-KW"/>
</dbReference>
<protein>
    <submittedName>
        <fullName evidence="3">Serine/threonine-protein kinase RsbW/sigma-B regulation protein RsbU (Phosphoserine phosphatase)</fullName>
    </submittedName>
</protein>
<dbReference type="PANTHER" id="PTHR35526">
    <property type="entry name" value="ANTI-SIGMA-F FACTOR RSBW-RELATED"/>
    <property type="match status" value="1"/>
</dbReference>
<feature type="domain" description="Histidine kinase/HSP90-like ATPase" evidence="2">
    <location>
        <begin position="21"/>
        <end position="144"/>
    </location>
</feature>